<keyword evidence="10" id="KW-1185">Reference proteome</keyword>
<dbReference type="PANTHER" id="PTHR11601:SF50">
    <property type="entry name" value="CYSTEINE DESULFURASE ISCS 2-RELATED"/>
    <property type="match status" value="1"/>
</dbReference>
<dbReference type="Gene3D" id="3.40.640.10">
    <property type="entry name" value="Type I PLP-dependent aspartate aminotransferase-like (Major domain)"/>
    <property type="match status" value="1"/>
</dbReference>
<evidence type="ECO:0000256" key="4">
    <source>
        <dbReference type="ARBA" id="ARBA00022898"/>
    </source>
</evidence>
<dbReference type="GO" id="GO:0051536">
    <property type="term" value="F:iron-sulfur cluster binding"/>
    <property type="evidence" value="ECO:0007669"/>
    <property type="project" value="UniProtKB-KW"/>
</dbReference>
<dbReference type="InterPro" id="IPR020578">
    <property type="entry name" value="Aminotrans_V_PyrdxlP_BS"/>
</dbReference>
<dbReference type="InterPro" id="IPR000192">
    <property type="entry name" value="Aminotrans_V_dom"/>
</dbReference>
<keyword evidence="5" id="KW-0408">Iron</keyword>
<dbReference type="Gene3D" id="3.90.1150.10">
    <property type="entry name" value="Aspartate Aminotransferase, domain 1"/>
    <property type="match status" value="1"/>
</dbReference>
<evidence type="ECO:0000259" key="8">
    <source>
        <dbReference type="Pfam" id="PF00266"/>
    </source>
</evidence>
<evidence type="ECO:0000256" key="3">
    <source>
        <dbReference type="ARBA" id="ARBA00022723"/>
    </source>
</evidence>
<organism evidence="9 10">
    <name type="scientific">Anaerobium acetethylicum</name>
    <dbReference type="NCBI Taxonomy" id="1619234"/>
    <lineage>
        <taxon>Bacteria</taxon>
        <taxon>Bacillati</taxon>
        <taxon>Bacillota</taxon>
        <taxon>Clostridia</taxon>
        <taxon>Lachnospirales</taxon>
        <taxon>Lachnospiraceae</taxon>
        <taxon>Anaerobium</taxon>
    </lineage>
</organism>
<comment type="similarity">
    <text evidence="2">Belongs to the class-V pyridoxal-phosphate-dependent aminotransferase family. NifS/IscS subfamily.</text>
</comment>
<feature type="domain" description="Aminotransferase class V" evidence="8">
    <location>
        <begin position="5"/>
        <end position="366"/>
    </location>
</feature>
<dbReference type="PROSITE" id="PS00595">
    <property type="entry name" value="AA_TRANSFER_CLASS_5"/>
    <property type="match status" value="1"/>
</dbReference>
<sequence>MELEVYLDNSATTKCADPVKDIMVKVLTEDYGNPSSMHKKGVDAERYIRTAKEIIAKNLKVNEKEIIFTSGGTESDNLAIIGTALANRRSGMHIITSAIEHPAVLNSMKHLEEEGFKITCLPVDRNGIVRMDKLEAAVCEETILVSIMHVNNEIGSVQPVAEIAELIKKKNRNVLFHVDAVQGFGKYRILPKKMGIDLLSVSGHKIHGPKGIGFLYVNEKVKIKPLMFGGEQQRGIRSGTENVPGIAGIGEAVKFSYEDHENRMENLYKIKEDFIGSLLEIEDVRINGLTGKDSAPHIVSASFAKIRSEVLLHSLEEKGIYVSSGSACASNKPAISATLKGIGVPKELLDSTIRFSFSAETTAEELAFCAEALKEIVPRLRKYARR</sequence>
<dbReference type="InterPro" id="IPR015424">
    <property type="entry name" value="PyrdxlP-dep_Trfase"/>
</dbReference>
<evidence type="ECO:0000256" key="7">
    <source>
        <dbReference type="RuleBase" id="RU004504"/>
    </source>
</evidence>
<dbReference type="PIRSF" id="PIRSF005572">
    <property type="entry name" value="NifS"/>
    <property type="match status" value="1"/>
</dbReference>
<dbReference type="Proteomes" id="UP000199315">
    <property type="component" value="Unassembled WGS sequence"/>
</dbReference>
<dbReference type="InterPro" id="IPR015421">
    <property type="entry name" value="PyrdxlP-dep_Trfase_major"/>
</dbReference>
<dbReference type="InterPro" id="IPR016454">
    <property type="entry name" value="Cysteine_dSase"/>
</dbReference>
<dbReference type="EMBL" id="FMKA01000003">
    <property type="protein sequence ID" value="SCP95969.1"/>
    <property type="molecule type" value="Genomic_DNA"/>
</dbReference>
<dbReference type="Gene3D" id="1.10.260.50">
    <property type="match status" value="1"/>
</dbReference>
<dbReference type="PANTHER" id="PTHR11601">
    <property type="entry name" value="CYSTEINE DESULFURYLASE FAMILY MEMBER"/>
    <property type="match status" value="1"/>
</dbReference>
<dbReference type="GO" id="GO:0031071">
    <property type="term" value="F:cysteine desulfurase activity"/>
    <property type="evidence" value="ECO:0007669"/>
    <property type="project" value="UniProtKB-ARBA"/>
</dbReference>
<evidence type="ECO:0000256" key="1">
    <source>
        <dbReference type="ARBA" id="ARBA00001933"/>
    </source>
</evidence>
<dbReference type="Pfam" id="PF00266">
    <property type="entry name" value="Aminotran_5"/>
    <property type="match status" value="1"/>
</dbReference>
<comment type="cofactor">
    <cofactor evidence="1 7">
        <name>pyridoxal 5'-phosphate</name>
        <dbReference type="ChEBI" id="CHEBI:597326"/>
    </cofactor>
</comment>
<dbReference type="SUPFAM" id="SSF53383">
    <property type="entry name" value="PLP-dependent transferases"/>
    <property type="match status" value="1"/>
</dbReference>
<name>A0A1D3TQT0_9FIRM</name>
<evidence type="ECO:0000313" key="9">
    <source>
        <dbReference type="EMBL" id="SCP95969.1"/>
    </source>
</evidence>
<dbReference type="GO" id="GO:0046872">
    <property type="term" value="F:metal ion binding"/>
    <property type="evidence" value="ECO:0007669"/>
    <property type="project" value="UniProtKB-KW"/>
</dbReference>
<accession>A0A1D3TQT0</accession>
<dbReference type="FunFam" id="3.40.640.10:FF:000084">
    <property type="entry name" value="IscS-like cysteine desulfurase"/>
    <property type="match status" value="1"/>
</dbReference>
<dbReference type="STRING" id="1619234.SAMN05421730_100381"/>
<evidence type="ECO:0000256" key="2">
    <source>
        <dbReference type="ARBA" id="ARBA00006490"/>
    </source>
</evidence>
<keyword evidence="6" id="KW-0411">Iron-sulfur</keyword>
<dbReference type="AlphaFoldDB" id="A0A1D3TQT0"/>
<evidence type="ECO:0000256" key="6">
    <source>
        <dbReference type="ARBA" id="ARBA00023014"/>
    </source>
</evidence>
<evidence type="ECO:0000256" key="5">
    <source>
        <dbReference type="ARBA" id="ARBA00023004"/>
    </source>
</evidence>
<keyword evidence="3" id="KW-0479">Metal-binding</keyword>
<proteinExistence type="inferred from homology"/>
<evidence type="ECO:0000313" key="10">
    <source>
        <dbReference type="Proteomes" id="UP000199315"/>
    </source>
</evidence>
<protein>
    <submittedName>
        <fullName evidence="9">Cysteine desulfurase</fullName>
    </submittedName>
</protein>
<keyword evidence="4" id="KW-0663">Pyridoxal phosphate</keyword>
<dbReference type="InterPro" id="IPR015422">
    <property type="entry name" value="PyrdxlP-dep_Trfase_small"/>
</dbReference>
<gene>
    <name evidence="9" type="ORF">SAMN05421730_100381</name>
</gene>
<reference evidence="9 10" key="1">
    <citation type="submission" date="2016-09" db="EMBL/GenBank/DDBJ databases">
        <authorList>
            <person name="Capua I."/>
            <person name="De Benedictis P."/>
            <person name="Joannis T."/>
            <person name="Lombin L.H."/>
            <person name="Cattoli G."/>
        </authorList>
    </citation>
    <scope>NUCLEOTIDE SEQUENCE [LARGE SCALE GENOMIC DNA]</scope>
    <source>
        <strain evidence="9 10">GluBS11</strain>
    </source>
</reference>